<dbReference type="AlphaFoldDB" id="A0AAV1MRY5"/>
<proteinExistence type="predicted"/>
<dbReference type="Proteomes" id="UP001314229">
    <property type="component" value="Unassembled WGS sequence"/>
</dbReference>
<comment type="caution">
    <text evidence="1">The sequence shown here is derived from an EMBL/GenBank/DDBJ whole genome shotgun (WGS) entry which is preliminary data.</text>
</comment>
<reference evidence="1 2" key="1">
    <citation type="submission" date="2024-01" db="EMBL/GenBank/DDBJ databases">
        <authorList>
            <person name="Alioto T."/>
            <person name="Alioto T."/>
            <person name="Gomez Garrido J."/>
        </authorList>
    </citation>
    <scope>NUCLEOTIDE SEQUENCE [LARGE SCALE GENOMIC DNA]</scope>
</reference>
<organism evidence="1 2">
    <name type="scientific">Scomber scombrus</name>
    <name type="common">Atlantic mackerel</name>
    <name type="synonym">Scomber vernalis</name>
    <dbReference type="NCBI Taxonomy" id="13677"/>
    <lineage>
        <taxon>Eukaryota</taxon>
        <taxon>Metazoa</taxon>
        <taxon>Chordata</taxon>
        <taxon>Craniata</taxon>
        <taxon>Vertebrata</taxon>
        <taxon>Euteleostomi</taxon>
        <taxon>Actinopterygii</taxon>
        <taxon>Neopterygii</taxon>
        <taxon>Teleostei</taxon>
        <taxon>Neoteleostei</taxon>
        <taxon>Acanthomorphata</taxon>
        <taxon>Pelagiaria</taxon>
        <taxon>Scombriformes</taxon>
        <taxon>Scombridae</taxon>
        <taxon>Scomber</taxon>
    </lineage>
</organism>
<keyword evidence="2" id="KW-1185">Reference proteome</keyword>
<protein>
    <submittedName>
        <fullName evidence="1">Uncharacterized protein</fullName>
    </submittedName>
</protein>
<gene>
    <name evidence="1" type="ORF">FSCOSCO3_A013726</name>
</gene>
<sequence length="83" mass="9022">MALTDCAPKPPVPRYGALCAAPDGASGLQTPVKWRTVLLLLPIFLRVNPGARERILTVHPRPVGNQLVCRRQTGRGLQSRGLK</sequence>
<dbReference type="EMBL" id="CAWUFR010000001">
    <property type="protein sequence ID" value="CAK6949557.1"/>
    <property type="molecule type" value="Genomic_DNA"/>
</dbReference>
<evidence type="ECO:0000313" key="2">
    <source>
        <dbReference type="Proteomes" id="UP001314229"/>
    </source>
</evidence>
<accession>A0AAV1MRY5</accession>
<name>A0AAV1MRY5_SCOSC</name>
<evidence type="ECO:0000313" key="1">
    <source>
        <dbReference type="EMBL" id="CAK6949557.1"/>
    </source>
</evidence>